<evidence type="ECO:0000256" key="5">
    <source>
        <dbReference type="ARBA" id="ARBA00039314"/>
    </source>
</evidence>
<name>A0ABQ4TIS7_9HYPH</name>
<dbReference type="Gene3D" id="3.40.50.1820">
    <property type="entry name" value="alpha/beta hydrolase"/>
    <property type="match status" value="1"/>
</dbReference>
<dbReference type="Proteomes" id="UP001055101">
    <property type="component" value="Unassembled WGS sequence"/>
</dbReference>
<evidence type="ECO:0000256" key="4">
    <source>
        <dbReference type="ARBA" id="ARBA00039132"/>
    </source>
</evidence>
<dbReference type="PANTHER" id="PTHR16138:SF7">
    <property type="entry name" value="PALMITOYL-PROTEIN THIOESTERASE ABHD10, MITOCHONDRIAL"/>
    <property type="match status" value="1"/>
</dbReference>
<evidence type="ECO:0000256" key="1">
    <source>
        <dbReference type="ARBA" id="ARBA00012423"/>
    </source>
</evidence>
<comment type="function">
    <text evidence="9">Acts as an acyl-protein thioesterase that hydrolyzes fatty acids from acylated residues in proteins. Regulates the mitochondrial S-depalmitoylation of the nucleophilic active site residue of peroxiredoxin-5/PRDX5, a key antioxidant protein, therefore modulating mitochondrial antioxidant ability. Also catalyzes the deglucuronidation of mycophenolic acid acyl-glucuronide, an active metabolite of the immunosuppressant drug mycophenolate.</text>
</comment>
<comment type="catalytic activity">
    <reaction evidence="11">
        <text>mycophenolic acid O-acyl-beta-D-glucuronide + H2O = mycophenolate + D-glucuronate + H(+)</text>
        <dbReference type="Rhea" id="RHEA:34179"/>
        <dbReference type="ChEBI" id="CHEBI:15377"/>
        <dbReference type="ChEBI" id="CHEBI:15378"/>
        <dbReference type="ChEBI" id="CHEBI:58720"/>
        <dbReference type="ChEBI" id="CHEBI:62932"/>
        <dbReference type="ChEBI" id="CHEBI:66982"/>
        <dbReference type="EC" id="3.1.1.93"/>
    </reaction>
    <physiologicalReaction direction="left-to-right" evidence="11">
        <dbReference type="Rhea" id="RHEA:34180"/>
    </physiologicalReaction>
</comment>
<sequence length="265" mass="28707">MASQTDALRDDLPIVKISVGAGGDRRDIAVRVRSGEGRPIVWLGGFRSDMRATKALALDAWAASHGRPLVRFDYTGHGISGGRFADAVTSTWVEDALAVLERFADDRPVLVGSSMGGWVTCLAVRERLAHGCPAPAGIVLIAPALDFTHDLMWEAFPAEVRAEIEQNGVWYRKTDYAPEPDPITLALIEDGRRNRLLTGPLDLRCPVHILQGMNDPDVPYAHALKTVAQLPAAGTLLTLIKDGDHRLSRPQDIGLILRTVAAIAD</sequence>
<protein>
    <recommendedName>
        <fullName evidence="5">Palmitoyl-protein thioesterase ABHD10, mitochondrial</fullName>
        <ecNumber evidence="4">3.1.1.93</ecNumber>
        <ecNumber evidence="1">3.1.2.22</ecNumber>
    </recommendedName>
    <alternativeName>
        <fullName evidence="7">Acyl-protein thioesterase ABHD10</fullName>
    </alternativeName>
    <alternativeName>
        <fullName evidence="8">Alpha/beta hydrolase domain-containing protein 10</fullName>
    </alternativeName>
    <alternativeName>
        <fullName evidence="6">Mycophenolic acid acyl-glucuronide esterase, mitochondrial</fullName>
    </alternativeName>
</protein>
<evidence type="ECO:0000256" key="9">
    <source>
        <dbReference type="ARBA" id="ARBA00046047"/>
    </source>
</evidence>
<dbReference type="InterPro" id="IPR000073">
    <property type="entry name" value="AB_hydrolase_1"/>
</dbReference>
<evidence type="ECO:0000256" key="10">
    <source>
        <dbReference type="ARBA" id="ARBA00047409"/>
    </source>
</evidence>
<organism evidence="13 14">
    <name type="scientific">Methylobacterium thuringiense</name>
    <dbReference type="NCBI Taxonomy" id="1003091"/>
    <lineage>
        <taxon>Bacteria</taxon>
        <taxon>Pseudomonadati</taxon>
        <taxon>Pseudomonadota</taxon>
        <taxon>Alphaproteobacteria</taxon>
        <taxon>Hyphomicrobiales</taxon>
        <taxon>Methylobacteriaceae</taxon>
        <taxon>Methylobacterium</taxon>
    </lineage>
</organism>
<evidence type="ECO:0000256" key="7">
    <source>
        <dbReference type="ARBA" id="ARBA00042645"/>
    </source>
</evidence>
<accession>A0ABQ4TIS7</accession>
<keyword evidence="14" id="KW-1185">Reference proteome</keyword>
<dbReference type="Pfam" id="PF12697">
    <property type="entry name" value="Abhydrolase_6"/>
    <property type="match status" value="1"/>
</dbReference>
<evidence type="ECO:0000256" key="2">
    <source>
        <dbReference type="ARBA" id="ARBA00022801"/>
    </source>
</evidence>
<reference evidence="13" key="1">
    <citation type="journal article" date="2021" name="Front. Microbiol.">
        <title>Comprehensive Comparative Genomics and Phenotyping of Methylobacterium Species.</title>
        <authorList>
            <person name="Alessa O."/>
            <person name="Ogura Y."/>
            <person name="Fujitani Y."/>
            <person name="Takami H."/>
            <person name="Hayashi T."/>
            <person name="Sahin N."/>
            <person name="Tani A."/>
        </authorList>
    </citation>
    <scope>NUCLEOTIDE SEQUENCE</scope>
    <source>
        <strain evidence="13">DSM 23674</strain>
    </source>
</reference>
<dbReference type="InterPro" id="IPR029058">
    <property type="entry name" value="AB_hydrolase_fold"/>
</dbReference>
<dbReference type="InterPro" id="IPR052382">
    <property type="entry name" value="ABHD10_acyl-thioesterase"/>
</dbReference>
<dbReference type="EMBL" id="BPRA01000002">
    <property type="protein sequence ID" value="GJE53962.1"/>
    <property type="molecule type" value="Genomic_DNA"/>
</dbReference>
<reference evidence="13" key="2">
    <citation type="submission" date="2021-08" db="EMBL/GenBank/DDBJ databases">
        <authorList>
            <person name="Tani A."/>
            <person name="Ola A."/>
            <person name="Ogura Y."/>
            <person name="Katsura K."/>
            <person name="Hayashi T."/>
        </authorList>
    </citation>
    <scope>NUCLEOTIDE SEQUENCE</scope>
    <source>
        <strain evidence="13">DSM 23674</strain>
    </source>
</reference>
<proteinExistence type="predicted"/>
<comment type="catalytic activity">
    <reaction evidence="10">
        <text>S-hexadecanoyl-L-cysteinyl-[protein] + H2O = L-cysteinyl-[protein] + hexadecanoate + H(+)</text>
        <dbReference type="Rhea" id="RHEA:19233"/>
        <dbReference type="Rhea" id="RHEA-COMP:10131"/>
        <dbReference type="Rhea" id="RHEA-COMP:11032"/>
        <dbReference type="ChEBI" id="CHEBI:7896"/>
        <dbReference type="ChEBI" id="CHEBI:15377"/>
        <dbReference type="ChEBI" id="CHEBI:15378"/>
        <dbReference type="ChEBI" id="CHEBI:29950"/>
        <dbReference type="ChEBI" id="CHEBI:74151"/>
        <dbReference type="EC" id="3.1.2.22"/>
    </reaction>
    <physiologicalReaction direction="left-to-right" evidence="10">
        <dbReference type="Rhea" id="RHEA:19234"/>
    </physiologicalReaction>
</comment>
<evidence type="ECO:0000313" key="14">
    <source>
        <dbReference type="Proteomes" id="UP001055101"/>
    </source>
</evidence>
<keyword evidence="2" id="KW-0378">Hydrolase</keyword>
<dbReference type="RefSeq" id="WP_147816826.1">
    <property type="nucleotide sequence ID" value="NZ_BPRA01000002.1"/>
</dbReference>
<dbReference type="EC" id="3.1.1.93" evidence="4"/>
<keyword evidence="3" id="KW-0809">Transit peptide</keyword>
<gene>
    <name evidence="13" type="ORF">EKPJFOCH_0432</name>
</gene>
<evidence type="ECO:0000256" key="8">
    <source>
        <dbReference type="ARBA" id="ARBA00042704"/>
    </source>
</evidence>
<dbReference type="SUPFAM" id="SSF53474">
    <property type="entry name" value="alpha/beta-Hydrolases"/>
    <property type="match status" value="1"/>
</dbReference>
<evidence type="ECO:0000256" key="11">
    <source>
        <dbReference type="ARBA" id="ARBA00047972"/>
    </source>
</evidence>
<evidence type="ECO:0000256" key="6">
    <source>
        <dbReference type="ARBA" id="ARBA00041520"/>
    </source>
</evidence>
<evidence type="ECO:0000259" key="12">
    <source>
        <dbReference type="Pfam" id="PF12697"/>
    </source>
</evidence>
<feature type="domain" description="AB hydrolase-1" evidence="12">
    <location>
        <begin position="58"/>
        <end position="250"/>
    </location>
</feature>
<comment type="caution">
    <text evidence="13">The sequence shown here is derived from an EMBL/GenBank/DDBJ whole genome shotgun (WGS) entry which is preliminary data.</text>
</comment>
<dbReference type="EC" id="3.1.2.22" evidence="1"/>
<evidence type="ECO:0000313" key="13">
    <source>
        <dbReference type="EMBL" id="GJE53962.1"/>
    </source>
</evidence>
<dbReference type="PANTHER" id="PTHR16138">
    <property type="entry name" value="MYCOPHENOLIC ACID ACYL-GLUCURONIDE ESTERASE, MITOCHONDRIAL"/>
    <property type="match status" value="1"/>
</dbReference>
<evidence type="ECO:0000256" key="3">
    <source>
        <dbReference type="ARBA" id="ARBA00022946"/>
    </source>
</evidence>